<reference evidence="2" key="1">
    <citation type="journal article" date="2014" name="Int. J. Syst. Evol. Microbiol.">
        <title>Complete genome sequence of Corynebacterium casei LMG S-19264T (=DSM 44701T), isolated from a smear-ripened cheese.</title>
        <authorList>
            <consortium name="US DOE Joint Genome Institute (JGI-PGF)"/>
            <person name="Walter F."/>
            <person name="Albersmeier A."/>
            <person name="Kalinowski J."/>
            <person name="Ruckert C."/>
        </authorList>
    </citation>
    <scope>NUCLEOTIDE SEQUENCE</scope>
    <source>
        <strain evidence="2">CGMCC 1.12924</strain>
    </source>
</reference>
<dbReference type="GO" id="GO:0003677">
    <property type="term" value="F:DNA binding"/>
    <property type="evidence" value="ECO:0007669"/>
    <property type="project" value="InterPro"/>
</dbReference>
<dbReference type="AlphaFoldDB" id="A0A8J2VAM0"/>
<sequence length="544" mass="64589">MAQAKYTSEQAFKLQQQLIDTADYYKYSPQLNKFITYSFRAIELMPQIEGKHYHKLRFYARFTYRLHQLGLIKESIRQSNIFIDYYERYQSEIQLTPDDEISLFQYAAFNYSILAQNYTFIDQQESAAFIYKKAIAFTSNRQSRYYVSALNNYGLYFYYEKKELDSALHYFEDARAIAEENFSDVHIYGSVIDNIADLYLETGRIEEANSLYRQNFDFYKVVPYEENEFYPIDYGRIMSSGRQYINTSLQLNNIEAATQTLTEMQSYIDEQSEAQWRLDYLIAKVEVEQAGGEYQQANQTLQEISLMKDSIAQQEYNSITELQNTLNEIVLDRIQESLAYEKEEQQEEIRKQRLRFWIVVLILTLSIFILFYLYQQRKQSLLIADEKAKNTALRNKQLNYEVEAKKRDLTDFAINLSQSHEWAKDLYEQIQSIKETRGRARKKQFEELEAEIKNKVVFDKETETFYNKLDSLSAAFYKKLQETYPKLSKNDIRLCSLIRLKIDSQEIATLQNITIASLNTARYRIRKKLKLSENTDLDTFIQSL</sequence>
<protein>
    <recommendedName>
        <fullName evidence="4">Tetratricopeptide repeat protein</fullName>
    </recommendedName>
</protein>
<dbReference type="EMBL" id="BMGK01000006">
    <property type="protein sequence ID" value="GGD93616.1"/>
    <property type="molecule type" value="Genomic_DNA"/>
</dbReference>
<dbReference type="Proteomes" id="UP000652231">
    <property type="component" value="Unassembled WGS sequence"/>
</dbReference>
<accession>A0A8J2VAM0</accession>
<evidence type="ECO:0000313" key="3">
    <source>
        <dbReference type="Proteomes" id="UP000652231"/>
    </source>
</evidence>
<dbReference type="Pfam" id="PF13424">
    <property type="entry name" value="TPR_12"/>
    <property type="match status" value="1"/>
</dbReference>
<organism evidence="2 3">
    <name type="scientific">Planktosalinus lacus</name>
    <dbReference type="NCBI Taxonomy" id="1526573"/>
    <lineage>
        <taxon>Bacteria</taxon>
        <taxon>Pseudomonadati</taxon>
        <taxon>Bacteroidota</taxon>
        <taxon>Flavobacteriia</taxon>
        <taxon>Flavobacteriales</taxon>
        <taxon>Flavobacteriaceae</taxon>
        <taxon>Planktosalinus</taxon>
    </lineage>
</organism>
<dbReference type="SUPFAM" id="SSF46894">
    <property type="entry name" value="C-terminal effector domain of the bipartite response regulators"/>
    <property type="match status" value="1"/>
</dbReference>
<dbReference type="SUPFAM" id="SSF48452">
    <property type="entry name" value="TPR-like"/>
    <property type="match status" value="1"/>
</dbReference>
<reference evidence="2" key="2">
    <citation type="submission" date="2020-09" db="EMBL/GenBank/DDBJ databases">
        <authorList>
            <person name="Sun Q."/>
            <person name="Zhou Y."/>
        </authorList>
    </citation>
    <scope>NUCLEOTIDE SEQUENCE</scope>
    <source>
        <strain evidence="2">CGMCC 1.12924</strain>
    </source>
</reference>
<keyword evidence="1" id="KW-1133">Transmembrane helix</keyword>
<keyword evidence="3" id="KW-1185">Reference proteome</keyword>
<dbReference type="InterPro" id="IPR016032">
    <property type="entry name" value="Sig_transdc_resp-reg_C-effctor"/>
</dbReference>
<feature type="transmembrane region" description="Helical" evidence="1">
    <location>
        <begin position="354"/>
        <end position="374"/>
    </location>
</feature>
<dbReference type="InterPro" id="IPR011990">
    <property type="entry name" value="TPR-like_helical_dom_sf"/>
</dbReference>
<evidence type="ECO:0008006" key="4">
    <source>
        <dbReference type="Google" id="ProtNLM"/>
    </source>
</evidence>
<keyword evidence="1" id="KW-0472">Membrane</keyword>
<dbReference type="GO" id="GO:0006355">
    <property type="term" value="P:regulation of DNA-templated transcription"/>
    <property type="evidence" value="ECO:0007669"/>
    <property type="project" value="InterPro"/>
</dbReference>
<gene>
    <name evidence="2" type="ORF">GCM10011312_16720</name>
</gene>
<comment type="caution">
    <text evidence="2">The sequence shown here is derived from an EMBL/GenBank/DDBJ whole genome shotgun (WGS) entry which is preliminary data.</text>
</comment>
<dbReference type="Gene3D" id="1.25.40.10">
    <property type="entry name" value="Tetratricopeptide repeat domain"/>
    <property type="match status" value="1"/>
</dbReference>
<proteinExistence type="predicted"/>
<evidence type="ECO:0000256" key="1">
    <source>
        <dbReference type="SAM" id="Phobius"/>
    </source>
</evidence>
<keyword evidence="1" id="KW-0812">Transmembrane</keyword>
<name>A0A8J2VAM0_9FLAO</name>
<evidence type="ECO:0000313" key="2">
    <source>
        <dbReference type="EMBL" id="GGD93616.1"/>
    </source>
</evidence>